<organism evidence="5 6">
    <name type="scientific">Chishuiella changwenlii</name>
    <dbReference type="NCBI Taxonomy" id="1434701"/>
    <lineage>
        <taxon>Bacteria</taxon>
        <taxon>Pseudomonadati</taxon>
        <taxon>Bacteroidota</taxon>
        <taxon>Flavobacteriia</taxon>
        <taxon>Flavobacteriales</taxon>
        <taxon>Weeksellaceae</taxon>
        <taxon>Chishuiella</taxon>
    </lineage>
</organism>
<gene>
    <name evidence="4" type="ORF">GCM10010984_14640</name>
    <name evidence="5" type="ORF">SAMN05443634_105114</name>
</gene>
<dbReference type="PRINTS" id="PR00455">
    <property type="entry name" value="HTHTETR"/>
</dbReference>
<dbReference type="EMBL" id="FRBH01000005">
    <property type="protein sequence ID" value="SHL01021.1"/>
    <property type="molecule type" value="Genomic_DNA"/>
</dbReference>
<reference evidence="4" key="1">
    <citation type="journal article" date="2014" name="Int. J. Syst. Evol. Microbiol.">
        <title>Complete genome of a new Firmicutes species belonging to the dominant human colonic microbiota ('Ruminococcus bicirculans') reveals two chromosomes and a selective capacity to utilize plant glucans.</title>
        <authorList>
            <consortium name="NISC Comparative Sequencing Program"/>
            <person name="Wegmann U."/>
            <person name="Louis P."/>
            <person name="Goesmann A."/>
            <person name="Henrissat B."/>
            <person name="Duncan S.H."/>
            <person name="Flint H.J."/>
        </authorList>
    </citation>
    <scope>NUCLEOTIDE SEQUENCE</scope>
    <source>
        <strain evidence="4">CGMCC 1.12707</strain>
    </source>
</reference>
<evidence type="ECO:0000313" key="6">
    <source>
        <dbReference type="Proteomes" id="UP000184120"/>
    </source>
</evidence>
<dbReference type="STRING" id="1434701.SAMN05443634_105114"/>
<dbReference type="Proteomes" id="UP000184120">
    <property type="component" value="Unassembled WGS sequence"/>
</dbReference>
<keyword evidence="7" id="KW-1185">Reference proteome</keyword>
<dbReference type="InterPro" id="IPR001647">
    <property type="entry name" value="HTH_TetR"/>
</dbReference>
<feature type="domain" description="HTH tetR-type" evidence="3">
    <location>
        <begin position="14"/>
        <end position="74"/>
    </location>
</feature>
<evidence type="ECO:0000259" key="3">
    <source>
        <dbReference type="PROSITE" id="PS50977"/>
    </source>
</evidence>
<dbReference type="Pfam" id="PF00440">
    <property type="entry name" value="TetR_N"/>
    <property type="match status" value="1"/>
</dbReference>
<dbReference type="InterPro" id="IPR050109">
    <property type="entry name" value="HTH-type_TetR-like_transc_reg"/>
</dbReference>
<dbReference type="InterPro" id="IPR009057">
    <property type="entry name" value="Homeodomain-like_sf"/>
</dbReference>
<name>A0A1M6X524_9FLAO</name>
<proteinExistence type="predicted"/>
<dbReference type="RefSeq" id="WP_072931116.1">
    <property type="nucleotide sequence ID" value="NZ_BMFL01000009.1"/>
</dbReference>
<reference evidence="5" key="3">
    <citation type="submission" date="2016-11" db="EMBL/GenBank/DDBJ databases">
        <authorList>
            <person name="Jaros S."/>
            <person name="Januszkiewicz K."/>
            <person name="Wedrychowicz H."/>
        </authorList>
    </citation>
    <scope>NUCLEOTIDE SEQUENCE [LARGE SCALE GENOMIC DNA]</scope>
    <source>
        <strain evidence="5">DSM 27989</strain>
    </source>
</reference>
<evidence type="ECO:0000256" key="1">
    <source>
        <dbReference type="ARBA" id="ARBA00023125"/>
    </source>
</evidence>
<evidence type="ECO:0000313" key="7">
    <source>
        <dbReference type="Proteomes" id="UP000650994"/>
    </source>
</evidence>
<feature type="DNA-binding region" description="H-T-H motif" evidence="2">
    <location>
        <begin position="37"/>
        <end position="56"/>
    </location>
</feature>
<dbReference type="SUPFAM" id="SSF46689">
    <property type="entry name" value="Homeodomain-like"/>
    <property type="match status" value="1"/>
</dbReference>
<dbReference type="AlphaFoldDB" id="A0A1M6X524"/>
<dbReference type="EMBL" id="BMFL01000009">
    <property type="protein sequence ID" value="GGE98146.1"/>
    <property type="molecule type" value="Genomic_DNA"/>
</dbReference>
<reference evidence="7" key="4">
    <citation type="journal article" date="2019" name="Int. J. Syst. Evol. Microbiol.">
        <title>The Global Catalogue of Microorganisms (GCM) 10K type strain sequencing project: providing services to taxonomists for standard genome sequencing and annotation.</title>
        <authorList>
            <consortium name="The Broad Institute Genomics Platform"/>
            <consortium name="The Broad Institute Genome Sequencing Center for Infectious Disease"/>
            <person name="Wu L."/>
            <person name="Ma J."/>
        </authorList>
    </citation>
    <scope>NUCLEOTIDE SEQUENCE [LARGE SCALE GENOMIC DNA]</scope>
    <source>
        <strain evidence="7">CGMCC 1.12707</strain>
    </source>
</reference>
<dbReference type="PANTHER" id="PTHR30328:SF54">
    <property type="entry name" value="HTH-TYPE TRANSCRIPTIONAL REPRESSOR SCO4008"/>
    <property type="match status" value="1"/>
</dbReference>
<evidence type="ECO:0000313" key="5">
    <source>
        <dbReference type="EMBL" id="SHL01021.1"/>
    </source>
</evidence>
<dbReference type="PROSITE" id="PS50977">
    <property type="entry name" value="HTH_TETR_2"/>
    <property type="match status" value="1"/>
</dbReference>
<dbReference type="OrthoDB" id="836882at2"/>
<evidence type="ECO:0000256" key="2">
    <source>
        <dbReference type="PROSITE-ProRule" id="PRU00335"/>
    </source>
</evidence>
<protein>
    <submittedName>
        <fullName evidence="4">TetR family transcriptional regulator</fullName>
    </submittedName>
    <submittedName>
        <fullName evidence="5">Transcriptional regulator, TetR family</fullName>
    </submittedName>
</protein>
<reference evidence="4" key="5">
    <citation type="submission" date="2024-05" db="EMBL/GenBank/DDBJ databases">
        <authorList>
            <person name="Sun Q."/>
            <person name="Zhou Y."/>
        </authorList>
    </citation>
    <scope>NUCLEOTIDE SEQUENCE</scope>
    <source>
        <strain evidence="4">CGMCC 1.12707</strain>
    </source>
</reference>
<reference evidence="6" key="2">
    <citation type="submission" date="2016-11" db="EMBL/GenBank/DDBJ databases">
        <authorList>
            <person name="Varghese N."/>
            <person name="Submissions S."/>
        </authorList>
    </citation>
    <scope>NUCLEOTIDE SEQUENCE [LARGE SCALE GENOMIC DNA]</scope>
    <source>
        <strain evidence="6">DSM 27989</strain>
    </source>
</reference>
<dbReference type="Proteomes" id="UP000650994">
    <property type="component" value="Unassembled WGS sequence"/>
</dbReference>
<dbReference type="Gene3D" id="1.10.357.10">
    <property type="entry name" value="Tetracycline Repressor, domain 2"/>
    <property type="match status" value="1"/>
</dbReference>
<keyword evidence="1 2" id="KW-0238">DNA-binding</keyword>
<evidence type="ECO:0000313" key="4">
    <source>
        <dbReference type="EMBL" id="GGE98146.1"/>
    </source>
</evidence>
<dbReference type="PANTHER" id="PTHR30328">
    <property type="entry name" value="TRANSCRIPTIONAL REPRESSOR"/>
    <property type="match status" value="1"/>
</dbReference>
<sequence length="210" mass="23785">MERKAVAGGIRNKERSKKKFLDAVGEILKTRGYAALKINDIAKVAGVDKKMIYTYFGGIDGLIDEYISTTDFWMNVKEENIDIDISDGGKKMTEEMLHSQFDYLLSSVELQKVLIWRLSEERQSLKKMIEAQEETGEMLFKGISDPHFGDQAEKFRAIMALAVSGIYHLTIDTTLNGSVFCGIDLKTEHGRQVVKEALSFIVDQTYENLK</sequence>
<accession>A0A1M6X524</accession>
<dbReference type="GO" id="GO:0003677">
    <property type="term" value="F:DNA binding"/>
    <property type="evidence" value="ECO:0007669"/>
    <property type="project" value="UniProtKB-UniRule"/>
</dbReference>